<dbReference type="Proteomes" id="UP000184207">
    <property type="component" value="Unassembled WGS sequence"/>
</dbReference>
<dbReference type="RefSeq" id="WP_072760775.1">
    <property type="nucleotide sequence ID" value="NZ_FRDJ01000013.1"/>
</dbReference>
<protein>
    <submittedName>
        <fullName evidence="1">Uncharacterized protein</fullName>
    </submittedName>
</protein>
<sequence length="216" mass="24907">MQELIFWLIFGVVATTLLFTQVLVTIPKEPVALPSVQEVIPDVGKSDPSVSLVYENNVLTNRLNDWVKDKKSKVIYGLGQASGPNFNERTVKESALQTAYQKVIESIDELQKEILQKIVSQNPAKKEFYAENLKLVFDKLYQHITSDESLAPVFKIWTKSSGEVITYYYIVILDDEYSLSIMKVFAYDFFEMLKNDGIDFDMLWRNEFYQSVKTSK</sequence>
<name>A0A1M7TCL1_FERGO</name>
<dbReference type="OrthoDB" id="44749at2"/>
<evidence type="ECO:0000313" key="2">
    <source>
        <dbReference type="Proteomes" id="UP000184207"/>
    </source>
</evidence>
<accession>A0A1M7TCL1</accession>
<reference evidence="2" key="1">
    <citation type="submission" date="2016-12" db="EMBL/GenBank/DDBJ databases">
        <authorList>
            <person name="Varghese N."/>
            <person name="Submissions S."/>
        </authorList>
    </citation>
    <scope>NUCLEOTIDE SEQUENCE [LARGE SCALE GENOMIC DNA]</scope>
    <source>
        <strain evidence="2">DSM 13020</strain>
    </source>
</reference>
<dbReference type="EMBL" id="FRDJ01000013">
    <property type="protein sequence ID" value="SHN68433.1"/>
    <property type="molecule type" value="Genomic_DNA"/>
</dbReference>
<proteinExistence type="predicted"/>
<organism evidence="1 2">
    <name type="scientific">Fervidobacterium gondwanense DSM 13020</name>
    <dbReference type="NCBI Taxonomy" id="1121883"/>
    <lineage>
        <taxon>Bacteria</taxon>
        <taxon>Thermotogati</taxon>
        <taxon>Thermotogota</taxon>
        <taxon>Thermotogae</taxon>
        <taxon>Thermotogales</taxon>
        <taxon>Fervidobacteriaceae</taxon>
        <taxon>Fervidobacterium</taxon>
    </lineage>
</organism>
<gene>
    <name evidence="1" type="ORF">SAMN02745226_01837</name>
</gene>
<dbReference type="STRING" id="1121883.SAMN02745226_01837"/>
<dbReference type="AlphaFoldDB" id="A0A1M7TCL1"/>
<keyword evidence="2" id="KW-1185">Reference proteome</keyword>
<evidence type="ECO:0000313" key="1">
    <source>
        <dbReference type="EMBL" id="SHN68433.1"/>
    </source>
</evidence>